<dbReference type="AlphaFoldDB" id="A0A917CN91"/>
<sequence length="231" mass="24898">MLFDMTDRESALRMSVPVGIGLFPLGIALGILVVQSGLNPLWALGFTAFIYAGSLEFVAVGLVAAMTPLPYIALTALLVNFRHVFYALSFPLDRVDGRIARFYSVFALTDEAYAMSVTADRRVLTGRVMVWTQLCLHGYWVTGAVVGAIAGQWIPAHLVGLEFGLTALFVVLTIDAIKAQRGWAVPTAAVACGLVARMVSPDHMLPIAMGAFVILLAARYASTNRKELVHA</sequence>
<evidence type="ECO:0000256" key="2">
    <source>
        <dbReference type="ARBA" id="ARBA00010735"/>
    </source>
</evidence>
<reference evidence="9" key="2">
    <citation type="submission" date="2020-09" db="EMBL/GenBank/DDBJ databases">
        <authorList>
            <person name="Sun Q."/>
            <person name="Sedlacek I."/>
        </authorList>
    </citation>
    <scope>NUCLEOTIDE SEQUENCE</scope>
    <source>
        <strain evidence="9">CCM 7905</strain>
    </source>
</reference>
<evidence type="ECO:0000256" key="1">
    <source>
        <dbReference type="ARBA" id="ARBA00004651"/>
    </source>
</evidence>
<dbReference type="GO" id="GO:1903785">
    <property type="term" value="P:L-valine transmembrane transport"/>
    <property type="evidence" value="ECO:0007669"/>
    <property type="project" value="TreeGrafter"/>
</dbReference>
<feature type="transmembrane region" description="Helical" evidence="8">
    <location>
        <begin position="128"/>
        <end position="150"/>
    </location>
</feature>
<dbReference type="PANTHER" id="PTHR34979:SF1">
    <property type="entry name" value="INNER MEMBRANE PROTEIN YGAZ"/>
    <property type="match status" value="1"/>
</dbReference>
<keyword evidence="5 8" id="KW-0812">Transmembrane</keyword>
<gene>
    <name evidence="9" type="ORF">GCM10007304_02370</name>
</gene>
<keyword evidence="3" id="KW-0813">Transport</keyword>
<feature type="transmembrane region" description="Helical" evidence="8">
    <location>
        <begin position="12"/>
        <end position="34"/>
    </location>
</feature>
<evidence type="ECO:0000256" key="3">
    <source>
        <dbReference type="ARBA" id="ARBA00022448"/>
    </source>
</evidence>
<evidence type="ECO:0000256" key="4">
    <source>
        <dbReference type="ARBA" id="ARBA00022475"/>
    </source>
</evidence>
<comment type="subcellular location">
    <subcellularLocation>
        <location evidence="1">Cell membrane</location>
        <topology evidence="1">Multi-pass membrane protein</topology>
    </subcellularLocation>
</comment>
<evidence type="ECO:0000256" key="5">
    <source>
        <dbReference type="ARBA" id="ARBA00022692"/>
    </source>
</evidence>
<evidence type="ECO:0000256" key="7">
    <source>
        <dbReference type="ARBA" id="ARBA00023136"/>
    </source>
</evidence>
<protein>
    <submittedName>
        <fullName evidence="9">Integral membrane amino acid transport protein</fullName>
    </submittedName>
</protein>
<dbReference type="Pfam" id="PF03591">
    <property type="entry name" value="AzlC"/>
    <property type="match status" value="1"/>
</dbReference>
<organism evidence="9 10">
    <name type="scientific">Rhodococcoides trifolii</name>
    <dbReference type="NCBI Taxonomy" id="908250"/>
    <lineage>
        <taxon>Bacteria</taxon>
        <taxon>Bacillati</taxon>
        <taxon>Actinomycetota</taxon>
        <taxon>Actinomycetes</taxon>
        <taxon>Mycobacteriales</taxon>
        <taxon>Nocardiaceae</taxon>
        <taxon>Rhodococcoides</taxon>
    </lineage>
</organism>
<evidence type="ECO:0000256" key="8">
    <source>
        <dbReference type="SAM" id="Phobius"/>
    </source>
</evidence>
<keyword evidence="10" id="KW-1185">Reference proteome</keyword>
<comment type="caution">
    <text evidence="9">The sequence shown here is derived from an EMBL/GenBank/DDBJ whole genome shotgun (WGS) entry which is preliminary data.</text>
</comment>
<dbReference type="Proteomes" id="UP000654257">
    <property type="component" value="Unassembled WGS sequence"/>
</dbReference>
<dbReference type="InterPro" id="IPR011606">
    <property type="entry name" value="Brnchd-chn_aa_trnsp_permease"/>
</dbReference>
<keyword evidence="7 8" id="KW-0472">Membrane</keyword>
<name>A0A917CN91_9NOCA</name>
<evidence type="ECO:0000256" key="6">
    <source>
        <dbReference type="ARBA" id="ARBA00022989"/>
    </source>
</evidence>
<dbReference type="PANTHER" id="PTHR34979">
    <property type="entry name" value="INNER MEMBRANE PROTEIN YGAZ"/>
    <property type="match status" value="1"/>
</dbReference>
<accession>A0A917CN91</accession>
<feature type="transmembrane region" description="Helical" evidence="8">
    <location>
        <begin position="205"/>
        <end position="222"/>
    </location>
</feature>
<reference evidence="9" key="1">
    <citation type="journal article" date="2014" name="Int. J. Syst. Evol. Microbiol.">
        <title>Complete genome sequence of Corynebacterium casei LMG S-19264T (=DSM 44701T), isolated from a smear-ripened cheese.</title>
        <authorList>
            <consortium name="US DOE Joint Genome Institute (JGI-PGF)"/>
            <person name="Walter F."/>
            <person name="Albersmeier A."/>
            <person name="Kalinowski J."/>
            <person name="Ruckert C."/>
        </authorList>
    </citation>
    <scope>NUCLEOTIDE SEQUENCE</scope>
    <source>
        <strain evidence="9">CCM 7905</strain>
    </source>
</reference>
<proteinExistence type="inferred from homology"/>
<keyword evidence="6 8" id="KW-1133">Transmembrane helix</keyword>
<evidence type="ECO:0000313" key="9">
    <source>
        <dbReference type="EMBL" id="GGF91951.1"/>
    </source>
</evidence>
<evidence type="ECO:0000313" key="10">
    <source>
        <dbReference type="Proteomes" id="UP000654257"/>
    </source>
</evidence>
<keyword evidence="4" id="KW-1003">Cell membrane</keyword>
<dbReference type="GO" id="GO:0005886">
    <property type="term" value="C:plasma membrane"/>
    <property type="evidence" value="ECO:0007669"/>
    <property type="project" value="UniProtKB-SubCell"/>
</dbReference>
<comment type="similarity">
    <text evidence="2">Belongs to the AzlC family.</text>
</comment>
<dbReference type="EMBL" id="BMCU01000001">
    <property type="protein sequence ID" value="GGF91951.1"/>
    <property type="molecule type" value="Genomic_DNA"/>
</dbReference>